<dbReference type="Pfam" id="PF03189">
    <property type="entry name" value="Otopetrin"/>
    <property type="match status" value="1"/>
</dbReference>
<evidence type="ECO:0000256" key="7">
    <source>
        <dbReference type="ARBA" id="ARBA00022989"/>
    </source>
</evidence>
<dbReference type="CTD" id="20252976"/>
<keyword evidence="9 11" id="KW-0472">Membrane</keyword>
<feature type="transmembrane region" description="Helical" evidence="11">
    <location>
        <begin position="129"/>
        <end position="150"/>
    </location>
</feature>
<feature type="transmembrane region" description="Helical" evidence="11">
    <location>
        <begin position="90"/>
        <end position="109"/>
    </location>
</feature>
<keyword evidence="4" id="KW-1003">Cell membrane</keyword>
<sequence length="490" mass="56309">FYLYLYISSIFFLIYVYVYLLHSPNASTTSFRTRKRRVAFDETNNHHTGSFYLRLGALAFGVGSMIHSGLNFGHYFEIHHQGDPCSELVQAVKPLIHLIFTFAQLYFVFQNSKVHLPYICMCIHRYRSLARFGLMHMSGTNICVWVRGIVVETLQVIRKSERQKTAKYLQENPLLDANNNSIANSNLAKDRYDLLPELACHWDAMMGRIVDRASDYLYPCTIEYSLICAAILYIMWRNVGYGKSPRREKSVSDDEYDGDSMRTTRMSVDCTGSSRGLFLGILMFVVGVVSLVAFYVLVNQDHLQTEATLLGHISESFMYLVSMVAVIFAASRMKDLHYSRKRGGLEQTLIIFALFGLFIFGMFSIVAAMFFIYTLDGVLTIITNFLMIIQAAMQAVFMMAALKMSASNVLHVRRKDGREYVTFLLMTNFALWAINTFETQRSEHNPLQLQFYGPKAWSIFSHISVPLGIFYRFHSTVCLSIIWKNAWKHK</sequence>
<gene>
    <name evidence="12" type="ORF">LOTGIDRAFT_93565</name>
</gene>
<keyword evidence="5 11" id="KW-0812">Transmembrane</keyword>
<keyword evidence="10" id="KW-0407">Ion channel</keyword>
<evidence type="ECO:0000256" key="9">
    <source>
        <dbReference type="ARBA" id="ARBA00023136"/>
    </source>
</evidence>
<reference evidence="12 13" key="1">
    <citation type="journal article" date="2013" name="Nature">
        <title>Insights into bilaterian evolution from three spiralian genomes.</title>
        <authorList>
            <person name="Simakov O."/>
            <person name="Marletaz F."/>
            <person name="Cho S.J."/>
            <person name="Edsinger-Gonzales E."/>
            <person name="Havlak P."/>
            <person name="Hellsten U."/>
            <person name="Kuo D.H."/>
            <person name="Larsson T."/>
            <person name="Lv J."/>
            <person name="Arendt D."/>
            <person name="Savage R."/>
            <person name="Osoegawa K."/>
            <person name="de Jong P."/>
            <person name="Grimwood J."/>
            <person name="Chapman J.A."/>
            <person name="Shapiro H."/>
            <person name="Aerts A."/>
            <person name="Otillar R.P."/>
            <person name="Terry A.Y."/>
            <person name="Boore J.L."/>
            <person name="Grigoriev I.V."/>
            <person name="Lindberg D.R."/>
            <person name="Seaver E.C."/>
            <person name="Weisblat D.A."/>
            <person name="Putnam N.H."/>
            <person name="Rokhsar D.S."/>
        </authorList>
    </citation>
    <scope>NUCLEOTIDE SEQUENCE [LARGE SCALE GENOMIC DNA]</scope>
</reference>
<keyword evidence="7 11" id="KW-1133">Transmembrane helix</keyword>
<feature type="transmembrane region" description="Helical" evidence="11">
    <location>
        <begin position="216"/>
        <end position="236"/>
    </location>
</feature>
<evidence type="ECO:0000256" key="11">
    <source>
        <dbReference type="SAM" id="Phobius"/>
    </source>
</evidence>
<evidence type="ECO:0000256" key="3">
    <source>
        <dbReference type="ARBA" id="ARBA00022448"/>
    </source>
</evidence>
<feature type="transmembrane region" description="Helical" evidence="11">
    <location>
        <begin position="420"/>
        <end position="437"/>
    </location>
</feature>
<keyword evidence="6" id="KW-0375">Hydrogen ion transport</keyword>
<dbReference type="EMBL" id="KB203771">
    <property type="protein sequence ID" value="ESO83219.1"/>
    <property type="molecule type" value="Genomic_DNA"/>
</dbReference>
<feature type="transmembrane region" description="Helical" evidence="11">
    <location>
        <begin position="457"/>
        <end position="483"/>
    </location>
</feature>
<dbReference type="GO" id="GO:0015252">
    <property type="term" value="F:proton channel activity"/>
    <property type="evidence" value="ECO:0007669"/>
    <property type="project" value="InterPro"/>
</dbReference>
<keyword evidence="13" id="KW-1185">Reference proteome</keyword>
<dbReference type="Proteomes" id="UP000030746">
    <property type="component" value="Unassembled WGS sequence"/>
</dbReference>
<dbReference type="RefSeq" id="XP_009066168.1">
    <property type="nucleotide sequence ID" value="XM_009067920.1"/>
</dbReference>
<dbReference type="KEGG" id="lgi:LOTGIDRAFT_93565"/>
<evidence type="ECO:0008006" key="14">
    <source>
        <dbReference type="Google" id="ProtNLM"/>
    </source>
</evidence>
<evidence type="ECO:0000256" key="6">
    <source>
        <dbReference type="ARBA" id="ARBA00022781"/>
    </source>
</evidence>
<dbReference type="OrthoDB" id="6429739at2759"/>
<proteinExistence type="inferred from homology"/>
<protein>
    <recommendedName>
        <fullName evidence="14">Otopetrin</fullName>
    </recommendedName>
</protein>
<evidence type="ECO:0000256" key="5">
    <source>
        <dbReference type="ARBA" id="ARBA00022692"/>
    </source>
</evidence>
<evidence type="ECO:0000313" key="12">
    <source>
        <dbReference type="EMBL" id="ESO83219.1"/>
    </source>
</evidence>
<dbReference type="GeneID" id="20252976"/>
<dbReference type="InterPro" id="IPR004878">
    <property type="entry name" value="Otopetrin"/>
</dbReference>
<keyword evidence="3" id="KW-0813">Transport</keyword>
<feature type="transmembrane region" description="Helical" evidence="11">
    <location>
        <begin position="378"/>
        <end position="400"/>
    </location>
</feature>
<feature type="transmembrane region" description="Helical" evidence="11">
    <location>
        <begin position="349"/>
        <end position="372"/>
    </location>
</feature>
<comment type="similarity">
    <text evidence="2">Belongs to the otopetrin family.</text>
</comment>
<evidence type="ECO:0000313" key="13">
    <source>
        <dbReference type="Proteomes" id="UP000030746"/>
    </source>
</evidence>
<dbReference type="GO" id="GO:0005886">
    <property type="term" value="C:plasma membrane"/>
    <property type="evidence" value="ECO:0007669"/>
    <property type="project" value="UniProtKB-SubCell"/>
</dbReference>
<accession>V4B468</accession>
<organism evidence="12 13">
    <name type="scientific">Lottia gigantea</name>
    <name type="common">Giant owl limpet</name>
    <dbReference type="NCBI Taxonomy" id="225164"/>
    <lineage>
        <taxon>Eukaryota</taxon>
        <taxon>Metazoa</taxon>
        <taxon>Spiralia</taxon>
        <taxon>Lophotrochozoa</taxon>
        <taxon>Mollusca</taxon>
        <taxon>Gastropoda</taxon>
        <taxon>Patellogastropoda</taxon>
        <taxon>Lottioidea</taxon>
        <taxon>Lottiidae</taxon>
        <taxon>Lottia</taxon>
    </lineage>
</organism>
<keyword evidence="8" id="KW-0406">Ion transport</keyword>
<comment type="subcellular location">
    <subcellularLocation>
        <location evidence="1">Cell membrane</location>
        <topology evidence="1">Multi-pass membrane protein</topology>
    </subcellularLocation>
</comment>
<evidence type="ECO:0000256" key="8">
    <source>
        <dbReference type="ARBA" id="ARBA00023065"/>
    </source>
</evidence>
<dbReference type="PANTHER" id="PTHR21522">
    <property type="entry name" value="PROTON CHANNEL OTOP"/>
    <property type="match status" value="1"/>
</dbReference>
<feature type="transmembrane region" description="Helical" evidence="11">
    <location>
        <begin position="51"/>
        <end position="70"/>
    </location>
</feature>
<feature type="non-terminal residue" evidence="12">
    <location>
        <position position="1"/>
    </location>
</feature>
<evidence type="ECO:0000256" key="10">
    <source>
        <dbReference type="ARBA" id="ARBA00023303"/>
    </source>
</evidence>
<dbReference type="AlphaFoldDB" id="V4B468"/>
<evidence type="ECO:0000256" key="2">
    <source>
        <dbReference type="ARBA" id="ARBA00006513"/>
    </source>
</evidence>
<dbReference type="PANTHER" id="PTHR21522:SF32">
    <property type="entry name" value="OTOPETRIN-2"/>
    <property type="match status" value="1"/>
</dbReference>
<feature type="transmembrane region" description="Helical" evidence="11">
    <location>
        <begin position="276"/>
        <end position="297"/>
    </location>
</feature>
<name>V4B468_LOTGI</name>
<dbReference type="OMA" id="DGFLITC"/>
<feature type="transmembrane region" description="Helical" evidence="11">
    <location>
        <begin position="6"/>
        <end position="31"/>
    </location>
</feature>
<dbReference type="HOGENOM" id="CLU_011508_3_0_1"/>
<feature type="transmembrane region" description="Helical" evidence="11">
    <location>
        <begin position="309"/>
        <end position="329"/>
    </location>
</feature>
<evidence type="ECO:0000256" key="4">
    <source>
        <dbReference type="ARBA" id="ARBA00022475"/>
    </source>
</evidence>
<evidence type="ECO:0000256" key="1">
    <source>
        <dbReference type="ARBA" id="ARBA00004651"/>
    </source>
</evidence>
<feature type="non-terminal residue" evidence="12">
    <location>
        <position position="490"/>
    </location>
</feature>